<keyword evidence="3 4" id="KW-0328">Glycosyltransferase</keyword>
<keyword evidence="4" id="KW-0812">Transmembrane</keyword>
<organism evidence="6 7">
    <name type="scientific">Oryza sativa subsp. indica</name>
    <name type="common">Rice</name>
    <dbReference type="NCBI Taxonomy" id="39946"/>
    <lineage>
        <taxon>Eukaryota</taxon>
        <taxon>Viridiplantae</taxon>
        <taxon>Streptophyta</taxon>
        <taxon>Embryophyta</taxon>
        <taxon>Tracheophyta</taxon>
        <taxon>Spermatophyta</taxon>
        <taxon>Magnoliopsida</taxon>
        <taxon>Liliopsida</taxon>
        <taxon>Poales</taxon>
        <taxon>Poaceae</taxon>
        <taxon>BOP clade</taxon>
        <taxon>Oryzoideae</taxon>
        <taxon>Oryzeae</taxon>
        <taxon>Oryzinae</taxon>
        <taxon>Oryza</taxon>
        <taxon>Oryza sativa</taxon>
    </lineage>
</organism>
<gene>
    <name evidence="6" type="ORF">OsI_32146</name>
</gene>
<dbReference type="GO" id="GO:0045489">
    <property type="term" value="P:pectin biosynthetic process"/>
    <property type="evidence" value="ECO:0007669"/>
    <property type="project" value="UniProtKB-UniPathway"/>
</dbReference>
<dbReference type="PANTHER" id="PTHR32116:SF4">
    <property type="entry name" value="POLYGALACTURONATE 4-ALPHA-GALACTURONOSYLTRANSFERASE"/>
    <property type="match status" value="1"/>
</dbReference>
<dbReference type="Gramene" id="BGIOSGA029385-TA">
    <property type="protein sequence ID" value="BGIOSGA029385-PA"/>
    <property type="gene ID" value="BGIOSGA029385"/>
</dbReference>
<dbReference type="PANTHER" id="PTHR32116">
    <property type="entry name" value="GALACTURONOSYLTRANSFERASE 4-RELATED"/>
    <property type="match status" value="1"/>
</dbReference>
<keyword evidence="7" id="KW-1185">Reference proteome</keyword>
<dbReference type="Gene3D" id="3.90.550.10">
    <property type="entry name" value="Spore Coat Polysaccharide Biosynthesis Protein SpsA, Chain A"/>
    <property type="match status" value="1"/>
</dbReference>
<feature type="coiled-coil region" evidence="5">
    <location>
        <begin position="205"/>
        <end position="232"/>
    </location>
</feature>
<keyword evidence="4" id="KW-0961">Cell wall biogenesis/degradation</keyword>
<keyword evidence="4" id="KW-1133">Transmembrane helix</keyword>
<accession>B8BDU1</accession>
<dbReference type="InterPro" id="IPR029044">
    <property type="entry name" value="Nucleotide-diphossugar_trans"/>
</dbReference>
<evidence type="ECO:0000313" key="6">
    <source>
        <dbReference type="EMBL" id="EEC84933.1"/>
    </source>
</evidence>
<feature type="transmembrane region" description="Helical" evidence="4">
    <location>
        <begin position="21"/>
        <end position="43"/>
    </location>
</feature>
<comment type="similarity">
    <text evidence="2 4">Belongs to the glycosyltransferase 8 family.</text>
</comment>
<evidence type="ECO:0000256" key="1">
    <source>
        <dbReference type="ARBA" id="ARBA00004877"/>
    </source>
</evidence>
<dbReference type="GO" id="GO:0071555">
    <property type="term" value="P:cell wall organization"/>
    <property type="evidence" value="ECO:0007669"/>
    <property type="project" value="UniProtKB-KW"/>
</dbReference>
<keyword evidence="4" id="KW-0472">Membrane</keyword>
<name>B8BDU1_ORYSI</name>
<comment type="pathway">
    <text evidence="1 4">Glycan metabolism; pectin biosynthesis.</text>
</comment>
<keyword evidence="3 4" id="KW-0808">Transferase</keyword>
<evidence type="ECO:0000313" key="7">
    <source>
        <dbReference type="Proteomes" id="UP000007015"/>
    </source>
</evidence>
<dbReference type="Pfam" id="PF01501">
    <property type="entry name" value="Glyco_transf_8"/>
    <property type="match status" value="1"/>
</dbReference>
<dbReference type="OMA" id="ESQWAVG"/>
<dbReference type="CDD" id="cd06429">
    <property type="entry name" value="GT8_like_1"/>
    <property type="match status" value="1"/>
</dbReference>
<evidence type="ECO:0000256" key="2">
    <source>
        <dbReference type="ARBA" id="ARBA00006351"/>
    </source>
</evidence>
<evidence type="ECO:0000256" key="5">
    <source>
        <dbReference type="SAM" id="Coils"/>
    </source>
</evidence>
<proteinExistence type="inferred from homology"/>
<dbReference type="HOGENOM" id="CLU_010770_2_0_1"/>
<evidence type="ECO:0000256" key="4">
    <source>
        <dbReference type="RuleBase" id="RU362027"/>
    </source>
</evidence>
<keyword evidence="5" id="KW-0175">Coiled coil</keyword>
<dbReference type="GO" id="GO:0000139">
    <property type="term" value="C:Golgi membrane"/>
    <property type="evidence" value="ECO:0007669"/>
    <property type="project" value="UniProtKB-SubCell"/>
</dbReference>
<protein>
    <recommendedName>
        <fullName evidence="4">Hexosyltransferase</fullName>
        <ecNumber evidence="4">2.4.1.-</ecNumber>
    </recommendedName>
</protein>
<dbReference type="InterPro" id="IPR029993">
    <property type="entry name" value="GAUT"/>
</dbReference>
<dbReference type="UniPathway" id="UPA00845"/>
<keyword evidence="4" id="KW-0333">Golgi apparatus</keyword>
<evidence type="ECO:0000256" key="3">
    <source>
        <dbReference type="ARBA" id="ARBA00022676"/>
    </source>
</evidence>
<dbReference type="GO" id="GO:0047262">
    <property type="term" value="F:polygalacturonate 4-alpha-galacturonosyltransferase activity"/>
    <property type="evidence" value="ECO:0007669"/>
    <property type="project" value="InterPro"/>
</dbReference>
<dbReference type="EMBL" id="CM000134">
    <property type="protein sequence ID" value="EEC84933.1"/>
    <property type="molecule type" value="Genomic_DNA"/>
</dbReference>
<dbReference type="InterPro" id="IPR002495">
    <property type="entry name" value="Glyco_trans_8"/>
</dbReference>
<dbReference type="SUPFAM" id="SSF53448">
    <property type="entry name" value="Nucleotide-diphospho-sugar transferases"/>
    <property type="match status" value="1"/>
</dbReference>
<dbReference type="Pfam" id="PF25557">
    <property type="entry name" value="GAUT_1"/>
    <property type="match status" value="1"/>
</dbReference>
<sequence>MANSKRLPYSTAGGGGGGRRGVVAPLVVVVFLFVLAPSIFFVACNGGHVGSDPMDMEGTQETEWQKQLPTNNLKSILSKEMFDALASSQQEAGALSVDFFIKRASPSWKTDDLVNDLSNASLDIDDKVKSANSSTDKTLKDDTDEHQVDTAAKNVRRKLREKRREKRAMDFIWRKENENENSDLTVRLMRDQIIMARVYSVLAKSKNKNDLYQELQTRIKESQRAVGEATADSDLHHSAPEKVRVMGQLLSKAREDVYDCKAVTQRLRAMLQSADEQEPEKHVFHLVTDKLNFGAMNMWFLLNPPGKATIHVENVDEFKWLNSSYCPVLRQLESAAMKEYYFKADRPTTLSAGSSNLKYRNPKYLSMLNHLRFYLPQVYPKLDKIFFLDDDIVVQKDLTGLWDVDLNGKVTGAVETCGESFHRFDKYLNFSNPHIARNFDPNACGWAYGMNIFDLNEWKKKDITGIYHRWQNMNEDRVLWKLGTLPPGLLTFFKLTHPLDKSWHVLGLGYNPSIDRSEIDNAAVVHYNGNMKPWLELAMTKYDQVQTILDKVYKV</sequence>
<reference evidence="6 7" key="1">
    <citation type="journal article" date="2005" name="PLoS Biol.">
        <title>The genomes of Oryza sativa: a history of duplications.</title>
        <authorList>
            <person name="Yu J."/>
            <person name="Wang J."/>
            <person name="Lin W."/>
            <person name="Li S."/>
            <person name="Li H."/>
            <person name="Zhou J."/>
            <person name="Ni P."/>
            <person name="Dong W."/>
            <person name="Hu S."/>
            <person name="Zeng C."/>
            <person name="Zhang J."/>
            <person name="Zhang Y."/>
            <person name="Li R."/>
            <person name="Xu Z."/>
            <person name="Li S."/>
            <person name="Li X."/>
            <person name="Zheng H."/>
            <person name="Cong L."/>
            <person name="Lin L."/>
            <person name="Yin J."/>
            <person name="Geng J."/>
            <person name="Li G."/>
            <person name="Shi J."/>
            <person name="Liu J."/>
            <person name="Lv H."/>
            <person name="Li J."/>
            <person name="Wang J."/>
            <person name="Deng Y."/>
            <person name="Ran L."/>
            <person name="Shi X."/>
            <person name="Wang X."/>
            <person name="Wu Q."/>
            <person name="Li C."/>
            <person name="Ren X."/>
            <person name="Wang J."/>
            <person name="Wang X."/>
            <person name="Li D."/>
            <person name="Liu D."/>
            <person name="Zhang X."/>
            <person name="Ji Z."/>
            <person name="Zhao W."/>
            <person name="Sun Y."/>
            <person name="Zhang Z."/>
            <person name="Bao J."/>
            <person name="Han Y."/>
            <person name="Dong L."/>
            <person name="Ji J."/>
            <person name="Chen P."/>
            <person name="Wu S."/>
            <person name="Liu J."/>
            <person name="Xiao Y."/>
            <person name="Bu D."/>
            <person name="Tan J."/>
            <person name="Yang L."/>
            <person name="Ye C."/>
            <person name="Zhang J."/>
            <person name="Xu J."/>
            <person name="Zhou Y."/>
            <person name="Yu Y."/>
            <person name="Zhang B."/>
            <person name="Zhuang S."/>
            <person name="Wei H."/>
            <person name="Liu B."/>
            <person name="Lei M."/>
            <person name="Yu H."/>
            <person name="Li Y."/>
            <person name="Xu H."/>
            <person name="Wei S."/>
            <person name="He X."/>
            <person name="Fang L."/>
            <person name="Zhang Z."/>
            <person name="Zhang Y."/>
            <person name="Huang X."/>
            <person name="Su Z."/>
            <person name="Tong W."/>
            <person name="Li J."/>
            <person name="Tong Z."/>
            <person name="Li S."/>
            <person name="Ye J."/>
            <person name="Wang L."/>
            <person name="Fang L."/>
            <person name="Lei T."/>
            <person name="Chen C."/>
            <person name="Chen H."/>
            <person name="Xu Z."/>
            <person name="Li H."/>
            <person name="Huang H."/>
            <person name="Zhang F."/>
            <person name="Xu H."/>
            <person name="Li N."/>
            <person name="Zhao C."/>
            <person name="Li S."/>
            <person name="Dong L."/>
            <person name="Huang Y."/>
            <person name="Li L."/>
            <person name="Xi Y."/>
            <person name="Qi Q."/>
            <person name="Li W."/>
            <person name="Zhang B."/>
            <person name="Hu W."/>
            <person name="Zhang Y."/>
            <person name="Tian X."/>
            <person name="Jiao Y."/>
            <person name="Liang X."/>
            <person name="Jin J."/>
            <person name="Gao L."/>
            <person name="Zheng W."/>
            <person name="Hao B."/>
            <person name="Liu S."/>
            <person name="Wang W."/>
            <person name="Yuan L."/>
            <person name="Cao M."/>
            <person name="McDermott J."/>
            <person name="Samudrala R."/>
            <person name="Wang J."/>
            <person name="Wong G.K."/>
            <person name="Yang H."/>
        </authorList>
    </citation>
    <scope>NUCLEOTIDE SEQUENCE [LARGE SCALE GENOMIC DNA]</scope>
    <source>
        <strain evidence="7">cv. 93-11</strain>
    </source>
</reference>
<dbReference type="AlphaFoldDB" id="B8BDU1"/>
<dbReference type="Proteomes" id="UP000007015">
    <property type="component" value="Chromosome 9"/>
</dbReference>
<comment type="subcellular location">
    <subcellularLocation>
        <location evidence="4">Golgi apparatus membrane</location>
        <topology evidence="4">Single-pass type II membrane protein</topology>
    </subcellularLocation>
</comment>
<dbReference type="EC" id="2.4.1.-" evidence="4"/>
<dbReference type="STRING" id="39946.B8BDU1"/>